<dbReference type="Pfam" id="PF19040">
    <property type="entry name" value="SGNH"/>
    <property type="match status" value="1"/>
</dbReference>
<dbReference type="GO" id="GO:0016746">
    <property type="term" value="F:acyltransferase activity"/>
    <property type="evidence" value="ECO:0007669"/>
    <property type="project" value="UniProtKB-KW"/>
</dbReference>
<feature type="transmembrane region" description="Helical" evidence="1">
    <location>
        <begin position="20"/>
        <end position="35"/>
    </location>
</feature>
<keyword evidence="5" id="KW-1185">Reference proteome</keyword>
<feature type="transmembrane region" description="Helical" evidence="1">
    <location>
        <begin position="83"/>
        <end position="102"/>
    </location>
</feature>
<reference evidence="4 5" key="1">
    <citation type="submission" date="2020-04" db="EMBL/GenBank/DDBJ databases">
        <title>Paeniglutamicibacter sp. ANT13_2, a novel actinomycete isolated from sediment in Antarctica.</title>
        <authorList>
            <person name="Sakdapetsiri C."/>
            <person name="Pinyakong O."/>
        </authorList>
    </citation>
    <scope>NUCLEOTIDE SEQUENCE [LARGE SCALE GENOMIC DNA]</scope>
    <source>
        <strain evidence="4 5">ANT13_2</strain>
    </source>
</reference>
<keyword evidence="1" id="KW-1133">Transmembrane helix</keyword>
<dbReference type="RefSeq" id="WP_168153084.1">
    <property type="nucleotide sequence ID" value="NZ_JAAWVT010000010.1"/>
</dbReference>
<name>A0ABX1G7P0_9MICC</name>
<protein>
    <submittedName>
        <fullName evidence="4">Acyltransferase</fullName>
    </submittedName>
</protein>
<dbReference type="EMBL" id="JAAWVT010000010">
    <property type="protein sequence ID" value="NKG22293.1"/>
    <property type="molecule type" value="Genomic_DNA"/>
</dbReference>
<comment type="caution">
    <text evidence="4">The sequence shown here is derived from an EMBL/GenBank/DDBJ whole genome shotgun (WGS) entry which is preliminary data.</text>
</comment>
<accession>A0ABX1G7P0</accession>
<evidence type="ECO:0000259" key="3">
    <source>
        <dbReference type="Pfam" id="PF19040"/>
    </source>
</evidence>
<feature type="transmembrane region" description="Helical" evidence="1">
    <location>
        <begin position="329"/>
        <end position="346"/>
    </location>
</feature>
<evidence type="ECO:0000313" key="5">
    <source>
        <dbReference type="Proteomes" id="UP000746595"/>
    </source>
</evidence>
<feature type="transmembrane region" description="Helical" evidence="1">
    <location>
        <begin position="367"/>
        <end position="387"/>
    </location>
</feature>
<feature type="transmembrane region" description="Helical" evidence="1">
    <location>
        <begin position="180"/>
        <end position="200"/>
    </location>
</feature>
<keyword evidence="1" id="KW-0812">Transmembrane</keyword>
<sequence length="691" mass="74794">MPRKSDAGTKAKNFRGDIQGLRAIAVSLVVIYHLWPQRLTGGFIGVDVFFVISGFLITSHLLKRPPTSFADVMTFWIRRIKRLLPASFLVLAASLAAIPLLAPATVWKEWATQIVAATFYVQNWRLASTSVDYLAADNATSAVQHFWSLSVEEQFYLFWPIIIAALVALAVVLRKKRMVVVTAGIGLIVVVSLVYSVSLTNSEPGIAYFSTFTRAWELAIGGLVATLPALSPLVRRWKLDAILAWIGLLAVLYAGFTFTGATVFPGYAAALPVVGTALVIWANASRGVSPTGLLSHPVARFLGDHSYSIYLWHWPLLVFLPFVSGELGILDKAGVVLVTILLAMLTKRYVEDRFRLHLDTSKVLTGGRFLIVGTLILGLLGATLINVGSKGEETGDKLAQEVQRVQKQVGIDCFGGPAMENSCTNTGSTPMVPTPAAAKNDKSQAYADKCWSGDDFKGRPTCTYGTGDTKVALTGNSHAGQWLPALAKIADERGWTITTYLASNCAPTSAPADYDSDIKTEGCLDYGRWVQEQTADGKYDLIITSNRQSKAVKGFNIENTERAAVAGYASYLTAWKSAETPIVVIRDTPFPGNTLKNVPDCLAGSTDPLKDCSGNPTSWKSLDPLTTAAQDENLPYVKTIDMTEFFCDTNSCPAVIGSVVPYFDASHITATFASTLTPALEKKIYEAVPSF</sequence>
<evidence type="ECO:0000259" key="2">
    <source>
        <dbReference type="Pfam" id="PF01757"/>
    </source>
</evidence>
<keyword evidence="1" id="KW-0472">Membrane</keyword>
<dbReference type="Proteomes" id="UP000746595">
    <property type="component" value="Unassembled WGS sequence"/>
</dbReference>
<dbReference type="InterPro" id="IPR002656">
    <property type="entry name" value="Acyl_transf_3_dom"/>
</dbReference>
<dbReference type="PANTHER" id="PTHR23028">
    <property type="entry name" value="ACETYLTRANSFERASE"/>
    <property type="match status" value="1"/>
</dbReference>
<feature type="domain" description="Acyltransferase 3" evidence="2">
    <location>
        <begin position="17"/>
        <end position="345"/>
    </location>
</feature>
<dbReference type="PANTHER" id="PTHR23028:SF53">
    <property type="entry name" value="ACYL_TRANSF_3 DOMAIN-CONTAINING PROTEIN"/>
    <property type="match status" value="1"/>
</dbReference>
<dbReference type="InterPro" id="IPR050879">
    <property type="entry name" value="Acyltransferase_3"/>
</dbReference>
<proteinExistence type="predicted"/>
<feature type="domain" description="SGNH" evidence="3">
    <location>
        <begin position="450"/>
        <end position="681"/>
    </location>
</feature>
<feature type="transmembrane region" description="Helical" evidence="1">
    <location>
        <begin position="206"/>
        <end position="230"/>
    </location>
</feature>
<feature type="transmembrane region" description="Helical" evidence="1">
    <location>
        <begin position="41"/>
        <end position="62"/>
    </location>
</feature>
<dbReference type="InterPro" id="IPR043968">
    <property type="entry name" value="SGNH"/>
</dbReference>
<gene>
    <name evidence="4" type="ORF">HED64_16460</name>
</gene>
<keyword evidence="4" id="KW-0012">Acyltransferase</keyword>
<feature type="transmembrane region" description="Helical" evidence="1">
    <location>
        <begin position="155"/>
        <end position="173"/>
    </location>
</feature>
<feature type="transmembrane region" description="Helical" evidence="1">
    <location>
        <begin position="242"/>
        <end position="261"/>
    </location>
</feature>
<keyword evidence="4" id="KW-0808">Transferase</keyword>
<organism evidence="4 5">
    <name type="scientific">Paeniglutamicibacter terrestris</name>
    <dbReference type="NCBI Taxonomy" id="2723403"/>
    <lineage>
        <taxon>Bacteria</taxon>
        <taxon>Bacillati</taxon>
        <taxon>Actinomycetota</taxon>
        <taxon>Actinomycetes</taxon>
        <taxon>Micrococcales</taxon>
        <taxon>Micrococcaceae</taxon>
        <taxon>Paeniglutamicibacter</taxon>
    </lineage>
</organism>
<dbReference type="Pfam" id="PF01757">
    <property type="entry name" value="Acyl_transf_3"/>
    <property type="match status" value="1"/>
</dbReference>
<evidence type="ECO:0000313" key="4">
    <source>
        <dbReference type="EMBL" id="NKG22293.1"/>
    </source>
</evidence>
<evidence type="ECO:0000256" key="1">
    <source>
        <dbReference type="SAM" id="Phobius"/>
    </source>
</evidence>